<evidence type="ECO:0000313" key="3">
    <source>
        <dbReference type="EMBL" id="EGU82593.1"/>
    </source>
</evidence>
<dbReference type="PROSITE" id="PS50181">
    <property type="entry name" value="FBOX"/>
    <property type="match status" value="1"/>
</dbReference>
<evidence type="ECO:0000259" key="2">
    <source>
        <dbReference type="PROSITE" id="PS50181"/>
    </source>
</evidence>
<comment type="caution">
    <text evidence="3">The sequence shown here is derived from an EMBL/GenBank/DDBJ whole genome shotgun (WGS) entry which is preliminary data.</text>
</comment>
<feature type="region of interest" description="Disordered" evidence="1">
    <location>
        <begin position="97"/>
        <end position="119"/>
    </location>
</feature>
<feature type="domain" description="F-box" evidence="2">
    <location>
        <begin position="1"/>
        <end position="50"/>
    </location>
</feature>
<dbReference type="OrthoDB" id="5279008at2759"/>
<proteinExistence type="predicted"/>
<dbReference type="EMBL" id="AFQF01002080">
    <property type="protein sequence ID" value="EGU82593.1"/>
    <property type="molecule type" value="Genomic_DNA"/>
</dbReference>
<dbReference type="InterPro" id="IPR001810">
    <property type="entry name" value="F-box_dom"/>
</dbReference>
<dbReference type="AlphaFoldDB" id="F9FKG6"/>
<accession>F9FKG6</accession>
<sequence length="446" mass="50725">MATLQSLPEHAIQFIAEYFSTADFFAFRQTCRDMNAKTFSTFGHTFFRTRYVMLERGSLDTLIRISEDPFLGSEVCTLGICTKRLLDSDEPFNAKPPFWSTPIEDSGSDDSDFWHGRGTEPRFDDSNDGDIFDSSYADIRCQYFEDQEDYVSDHDVDALTRAMSRLHNCKTLVLTDVEASWEAQQLAWEAGWLARGPACDRHDHQPFLKRVLNVMLTAAKASGLPVEEFGIYLGYPDEHNRTYPMSFHLLDSPPKCMIKSGLEGGLASVTTLRLLTCPPGEVAMGEVDWVPNFRRFLGFFPKLSHFSLAFEDEFDDHTAFPGLSSALSIVQLQRLELAHLEVTEGELAELFLHHRSTLHDVTLRGVNLYGSRRWIRLLGKVRQIPELRSMHLKGCLLSVVYFSGEVDSHEIDEVCLRSQQDYEGLIAKMEELIATVVLDEEMELGY</sequence>
<organism evidence="3">
    <name type="scientific">Fusarium oxysporum (strain Fo5176)</name>
    <name type="common">Fusarium vascular wilt</name>
    <dbReference type="NCBI Taxonomy" id="660025"/>
    <lineage>
        <taxon>Eukaryota</taxon>
        <taxon>Fungi</taxon>
        <taxon>Dikarya</taxon>
        <taxon>Ascomycota</taxon>
        <taxon>Pezizomycotina</taxon>
        <taxon>Sordariomycetes</taxon>
        <taxon>Hypocreomycetidae</taxon>
        <taxon>Hypocreales</taxon>
        <taxon>Nectriaceae</taxon>
        <taxon>Fusarium</taxon>
        <taxon>Fusarium oxysporum species complex</taxon>
    </lineage>
</organism>
<name>F9FKG6_FUSOF</name>
<gene>
    <name evidence="3" type="ORF">FOXB_06895</name>
</gene>
<reference evidence="3" key="1">
    <citation type="journal article" date="2012" name="Mol. Plant Microbe Interact.">
        <title>A highly conserved effector in Fusarium oxysporum is required for full virulence on Arabidopsis.</title>
        <authorList>
            <person name="Thatcher L.F."/>
            <person name="Gardiner D.M."/>
            <person name="Kazan K."/>
            <person name="Manners J."/>
        </authorList>
    </citation>
    <scope>NUCLEOTIDE SEQUENCE [LARGE SCALE GENOMIC DNA]</scope>
    <source>
        <strain evidence="3">Fo5176</strain>
    </source>
</reference>
<protein>
    <recommendedName>
        <fullName evidence="2">F-box domain-containing protein</fullName>
    </recommendedName>
</protein>
<evidence type="ECO:0000256" key="1">
    <source>
        <dbReference type="SAM" id="MobiDB-lite"/>
    </source>
</evidence>
<dbReference type="STRING" id="660025.F9FKG6"/>